<evidence type="ECO:0000313" key="4">
    <source>
        <dbReference type="EMBL" id="MDC5696600.1"/>
    </source>
</evidence>
<dbReference type="SMART" id="SM00044">
    <property type="entry name" value="CYCc"/>
    <property type="match status" value="1"/>
</dbReference>
<dbReference type="RefSeq" id="WP_272461173.1">
    <property type="nucleotide sequence ID" value="NZ_JAPFQL010000013.1"/>
</dbReference>
<evidence type="ECO:0000259" key="3">
    <source>
        <dbReference type="PROSITE" id="PS50125"/>
    </source>
</evidence>
<gene>
    <name evidence="4" type="ORF">OO014_04960</name>
</gene>
<feature type="domain" description="Guanylate cyclase" evidence="3">
    <location>
        <begin position="286"/>
        <end position="415"/>
    </location>
</feature>
<dbReference type="PANTHER" id="PTHR43081">
    <property type="entry name" value="ADENYLATE CYCLASE, TERMINAL-DIFFERENTIATION SPECIFIC-RELATED"/>
    <property type="match status" value="1"/>
</dbReference>
<evidence type="ECO:0000256" key="2">
    <source>
        <dbReference type="SAM" id="Phobius"/>
    </source>
</evidence>
<dbReference type="Pfam" id="PF00211">
    <property type="entry name" value="Guanylate_cyc"/>
    <property type="match status" value="1"/>
</dbReference>
<dbReference type="CDD" id="cd07302">
    <property type="entry name" value="CHD"/>
    <property type="match status" value="1"/>
</dbReference>
<dbReference type="InterPro" id="IPR050697">
    <property type="entry name" value="Adenylyl/Guanylyl_Cyclase_3/4"/>
</dbReference>
<sequence>MAESLPAAGAPPRPTVGPVVGALLLAAPMAGLGLLRAKPELDSTFQHDPAHFWLVLGAAALSAVTAYGTASAAGRRGDARVMFLSLAFLSAAGFLGLHALATPHVLLPSATAGFNIATPVGMIIGSVLAAASVLEVPAARHVAALRTARWSRVGLILLMAVWAVVSLRQLPPFDQGTGPERASGVMLVAAVAATTLYLGAGLGYLLLWRRRGGILPVAMTAAMVLLAEAMIAVTVAPNWRYSWWEWHVLLLVAFVLVAWGADRSWHEERFAGVYAEDTIAGRRIMTILFADLKGFTSFSETHSPAAVTAMLNEYFHVAVPAVATKHGGQVDRIIGDALMVTFNRLGTQPDHAMRAARAGLELQEVTGRIAARHPGWPRFRVGINTGEVLVSVLGAEGGRTHTVIGDAVNVASRVEGQAPVGGVAVTADTLAQLRGAVIEPLGPLELKGKQAPVQAFALTGLTP</sequence>
<evidence type="ECO:0000256" key="1">
    <source>
        <dbReference type="ARBA" id="ARBA00005381"/>
    </source>
</evidence>
<feature type="transmembrane region" description="Helical" evidence="2">
    <location>
        <begin position="182"/>
        <end position="207"/>
    </location>
</feature>
<accession>A0ABT5GFE7</accession>
<reference evidence="4 5" key="1">
    <citation type="submission" date="2022-11" db="EMBL/GenBank/DDBJ databases">
        <title>Anaerobic phenanthrene biodegradation by a DNRA strain PheN6.</title>
        <authorList>
            <person name="Zhang Z."/>
        </authorList>
    </citation>
    <scope>NUCLEOTIDE SEQUENCE [LARGE SCALE GENOMIC DNA]</scope>
    <source>
        <strain evidence="4 5">PheN6</strain>
    </source>
</reference>
<feature type="transmembrane region" description="Helical" evidence="2">
    <location>
        <begin position="214"/>
        <end position="237"/>
    </location>
</feature>
<keyword evidence="5" id="KW-1185">Reference proteome</keyword>
<feature type="transmembrane region" description="Helical" evidence="2">
    <location>
        <begin position="50"/>
        <end position="69"/>
    </location>
</feature>
<evidence type="ECO:0000313" key="5">
    <source>
        <dbReference type="Proteomes" id="UP001150259"/>
    </source>
</evidence>
<dbReference type="Gene3D" id="3.30.70.1230">
    <property type="entry name" value="Nucleotide cyclase"/>
    <property type="match status" value="1"/>
</dbReference>
<dbReference type="Proteomes" id="UP001150259">
    <property type="component" value="Unassembled WGS sequence"/>
</dbReference>
<dbReference type="PROSITE" id="PS50125">
    <property type="entry name" value="GUANYLATE_CYCLASE_2"/>
    <property type="match status" value="1"/>
</dbReference>
<protein>
    <submittedName>
        <fullName evidence="4">Adenylate/guanylate cyclase domain-containing protein</fullName>
    </submittedName>
</protein>
<proteinExistence type="inferred from homology"/>
<feature type="transmembrane region" description="Helical" evidence="2">
    <location>
        <begin position="16"/>
        <end position="35"/>
    </location>
</feature>
<feature type="transmembrane region" description="Helical" evidence="2">
    <location>
        <begin position="81"/>
        <end position="101"/>
    </location>
</feature>
<dbReference type="EMBL" id="JAPFQL010000013">
    <property type="protein sequence ID" value="MDC5696600.1"/>
    <property type="molecule type" value="Genomic_DNA"/>
</dbReference>
<feature type="transmembrane region" description="Helical" evidence="2">
    <location>
        <begin position="113"/>
        <end position="138"/>
    </location>
</feature>
<organism evidence="4 5">
    <name type="scientific">Intrasporangium calvum</name>
    <dbReference type="NCBI Taxonomy" id="53358"/>
    <lineage>
        <taxon>Bacteria</taxon>
        <taxon>Bacillati</taxon>
        <taxon>Actinomycetota</taxon>
        <taxon>Actinomycetes</taxon>
        <taxon>Micrococcales</taxon>
        <taxon>Intrasporangiaceae</taxon>
        <taxon>Intrasporangium</taxon>
    </lineage>
</organism>
<dbReference type="InterPro" id="IPR029787">
    <property type="entry name" value="Nucleotide_cyclase"/>
</dbReference>
<dbReference type="PANTHER" id="PTHR43081:SF1">
    <property type="entry name" value="ADENYLATE CYCLASE, TERMINAL-DIFFERENTIATION SPECIFIC"/>
    <property type="match status" value="1"/>
</dbReference>
<keyword evidence="2" id="KW-0812">Transmembrane</keyword>
<dbReference type="SUPFAM" id="SSF55073">
    <property type="entry name" value="Nucleotide cyclase"/>
    <property type="match status" value="1"/>
</dbReference>
<keyword evidence="2" id="KW-0472">Membrane</keyword>
<dbReference type="InterPro" id="IPR001054">
    <property type="entry name" value="A/G_cyclase"/>
</dbReference>
<keyword evidence="2" id="KW-1133">Transmembrane helix</keyword>
<feature type="transmembrane region" description="Helical" evidence="2">
    <location>
        <begin position="243"/>
        <end position="261"/>
    </location>
</feature>
<feature type="transmembrane region" description="Helical" evidence="2">
    <location>
        <begin position="150"/>
        <end position="170"/>
    </location>
</feature>
<name>A0ABT5GFE7_9MICO</name>
<comment type="caution">
    <text evidence="4">The sequence shown here is derived from an EMBL/GenBank/DDBJ whole genome shotgun (WGS) entry which is preliminary data.</text>
</comment>
<comment type="similarity">
    <text evidence="1">Belongs to the adenylyl cyclase class-3 family.</text>
</comment>